<feature type="region of interest" description="Disordered" evidence="1">
    <location>
        <begin position="179"/>
        <end position="220"/>
    </location>
</feature>
<protein>
    <recommendedName>
        <fullName evidence="6">GAG-pre-integrase domain-containing protein</fullName>
    </recommendedName>
</protein>
<feature type="domain" description="GAG-pre-integrase" evidence="2">
    <location>
        <begin position="326"/>
        <end position="378"/>
    </location>
</feature>
<evidence type="ECO:0000313" key="5">
    <source>
        <dbReference type="Proteomes" id="UP000827721"/>
    </source>
</evidence>
<feature type="compositionally biased region" description="Polar residues" evidence="1">
    <location>
        <begin position="389"/>
        <end position="403"/>
    </location>
</feature>
<feature type="compositionally biased region" description="Low complexity" evidence="1">
    <location>
        <begin position="189"/>
        <end position="219"/>
    </location>
</feature>
<evidence type="ECO:0000259" key="3">
    <source>
        <dbReference type="Pfam" id="PF22936"/>
    </source>
</evidence>
<evidence type="ECO:0000256" key="1">
    <source>
        <dbReference type="SAM" id="MobiDB-lite"/>
    </source>
</evidence>
<dbReference type="Proteomes" id="UP000827721">
    <property type="component" value="Unassembled WGS sequence"/>
</dbReference>
<gene>
    <name evidence="4" type="ORF">JRO89_XS05G0230100</name>
</gene>
<dbReference type="PANTHER" id="PTHR34222:SF94">
    <property type="entry name" value="CCHC-TYPE DOMAIN-CONTAINING PROTEIN"/>
    <property type="match status" value="1"/>
</dbReference>
<keyword evidence="5" id="KW-1185">Reference proteome</keyword>
<dbReference type="EMBL" id="JAFEMO010000005">
    <property type="protein sequence ID" value="KAH7570954.1"/>
    <property type="molecule type" value="Genomic_DNA"/>
</dbReference>
<dbReference type="Pfam" id="PF22936">
    <property type="entry name" value="Pol_BBD"/>
    <property type="match status" value="1"/>
</dbReference>
<dbReference type="InterPro" id="IPR054722">
    <property type="entry name" value="PolX-like_BBD"/>
</dbReference>
<feature type="region of interest" description="Disordered" evidence="1">
    <location>
        <begin position="385"/>
        <end position="438"/>
    </location>
</feature>
<evidence type="ECO:0008006" key="6">
    <source>
        <dbReference type="Google" id="ProtNLM"/>
    </source>
</evidence>
<sequence length="471" mass="51568">MLVSWITNTIDPEVKSTLSKFRDPKRLWEHLKQRYAMVNGPRIQQLKTSIAKCEQPRSMSVTTYYGKFNVLWEELFKHEPLISCNCCSSCTAASLHQARREQGKLHDFLMGLNTDLYAQLRTNILSQDPLPSLDRAYQLVIQDERVRLAKAVTDDKPAEHGHDKNNCYEIVGYPEGWSNQNKADGGAGRSRQQASRGRGSARANAASSTVGASSTKSSTDQLFTPEQWKALASLIGNAQVPNDRLNGKFDTKSWIIDTGATHHVTGDLSWLFDTMVLFECPVGLPNGESVVATQSGSVRLSDKITLQNVLYDHTRELIGTGVRRDGLYYFGGAEGDSVQHVSVHNAASTLELWHKRMGHPSEKVVKLLPPVSNLKDLDLGLREGGQAHTEASSAPQTEASSAPLSPRPEVVPTAGPHSPGLDNTSNGQSAPMGKGMRDKFPSVLLRDFVTHTVVAESPSPATPFPQHPSGI</sequence>
<comment type="caution">
    <text evidence="4">The sequence shown here is derived from an EMBL/GenBank/DDBJ whole genome shotgun (WGS) entry which is preliminary data.</text>
</comment>
<name>A0ABQ8I3C8_9ROSI</name>
<evidence type="ECO:0000259" key="2">
    <source>
        <dbReference type="Pfam" id="PF13976"/>
    </source>
</evidence>
<dbReference type="Pfam" id="PF13976">
    <property type="entry name" value="gag_pre-integrs"/>
    <property type="match status" value="1"/>
</dbReference>
<dbReference type="PANTHER" id="PTHR34222">
    <property type="entry name" value="GAG_PRE-INTEGRS DOMAIN-CONTAINING PROTEIN"/>
    <property type="match status" value="1"/>
</dbReference>
<reference evidence="4 5" key="1">
    <citation type="submission" date="2021-02" db="EMBL/GenBank/DDBJ databases">
        <title>Plant Genome Project.</title>
        <authorList>
            <person name="Zhang R.-G."/>
        </authorList>
    </citation>
    <scope>NUCLEOTIDE SEQUENCE [LARGE SCALE GENOMIC DNA]</scope>
    <source>
        <tissue evidence="4">Leaves</tissue>
    </source>
</reference>
<organism evidence="4 5">
    <name type="scientific">Xanthoceras sorbifolium</name>
    <dbReference type="NCBI Taxonomy" id="99658"/>
    <lineage>
        <taxon>Eukaryota</taxon>
        <taxon>Viridiplantae</taxon>
        <taxon>Streptophyta</taxon>
        <taxon>Embryophyta</taxon>
        <taxon>Tracheophyta</taxon>
        <taxon>Spermatophyta</taxon>
        <taxon>Magnoliopsida</taxon>
        <taxon>eudicotyledons</taxon>
        <taxon>Gunneridae</taxon>
        <taxon>Pentapetalae</taxon>
        <taxon>rosids</taxon>
        <taxon>malvids</taxon>
        <taxon>Sapindales</taxon>
        <taxon>Sapindaceae</taxon>
        <taxon>Xanthoceroideae</taxon>
        <taxon>Xanthoceras</taxon>
    </lineage>
</organism>
<dbReference type="InterPro" id="IPR025724">
    <property type="entry name" value="GAG-pre-integrase_dom"/>
</dbReference>
<evidence type="ECO:0000313" key="4">
    <source>
        <dbReference type="EMBL" id="KAH7570954.1"/>
    </source>
</evidence>
<proteinExistence type="predicted"/>
<feature type="domain" description="Retrovirus-related Pol polyprotein from transposon TNT 1-94-like beta-barrel" evidence="3">
    <location>
        <begin position="254"/>
        <end position="311"/>
    </location>
</feature>
<accession>A0ABQ8I3C8</accession>